<keyword evidence="3" id="KW-1185">Reference proteome</keyword>
<feature type="transmembrane region" description="Helical" evidence="1">
    <location>
        <begin position="86"/>
        <end position="106"/>
    </location>
</feature>
<keyword evidence="1" id="KW-0472">Membrane</keyword>
<dbReference type="AlphaFoldDB" id="A0A0D5YWJ6"/>
<evidence type="ECO:0000256" key="1">
    <source>
        <dbReference type="SAM" id="Phobius"/>
    </source>
</evidence>
<dbReference type="Proteomes" id="UP000032726">
    <property type="component" value="Chromosome"/>
</dbReference>
<reference evidence="2 3" key="1">
    <citation type="submission" date="2015-03" db="EMBL/GenBank/DDBJ databases">
        <title>Complete genome sequence of Muricauda lutaonensis CC-HSB-11T, isolated from a coastal hot spring.</title>
        <authorList>
            <person name="Kim K.M."/>
        </authorList>
    </citation>
    <scope>NUCLEOTIDE SEQUENCE [LARGE SCALE GENOMIC DNA]</scope>
    <source>
        <strain evidence="2 3">CC-HSB-11</strain>
    </source>
</reference>
<protein>
    <submittedName>
        <fullName evidence="2">Uncharacterized protein</fullName>
    </submittedName>
</protein>
<proteinExistence type="predicted"/>
<sequence length="138" mass="15760">MKSIRSFIKKHLNTIEKIRVVMAVIFGVMIAVDIILAVFLKDTVPTFSEVVRDNRTQWLWLNFLLGGLIAKIFYNRKVATKRKELSGFFVFVVLSIVLAAMAPFLPELDTEYHFLIMVSGGLVAHIAWPQYINDDDTV</sequence>
<keyword evidence="1" id="KW-0812">Transmembrane</keyword>
<organism evidence="2 3">
    <name type="scientific">Flagellimonas lutaonensis</name>
    <dbReference type="NCBI Taxonomy" id="516051"/>
    <lineage>
        <taxon>Bacteria</taxon>
        <taxon>Pseudomonadati</taxon>
        <taxon>Bacteroidota</taxon>
        <taxon>Flavobacteriia</taxon>
        <taxon>Flavobacteriales</taxon>
        <taxon>Flavobacteriaceae</taxon>
        <taxon>Flagellimonas</taxon>
    </lineage>
</organism>
<keyword evidence="1" id="KW-1133">Transmembrane helix</keyword>
<dbReference type="RefSeq" id="WP_045803106.1">
    <property type="nucleotide sequence ID" value="NZ_CP011071.1"/>
</dbReference>
<dbReference type="HOGENOM" id="CLU_1903210_0_0_10"/>
<evidence type="ECO:0000313" key="2">
    <source>
        <dbReference type="EMBL" id="AKA36590.1"/>
    </source>
</evidence>
<dbReference type="OrthoDB" id="839524at2"/>
<feature type="transmembrane region" description="Helical" evidence="1">
    <location>
        <begin position="20"/>
        <end position="38"/>
    </location>
</feature>
<dbReference type="EMBL" id="CP011071">
    <property type="protein sequence ID" value="AKA36590.1"/>
    <property type="molecule type" value="Genomic_DNA"/>
</dbReference>
<name>A0A0D5YWJ6_9FLAO</name>
<gene>
    <name evidence="2" type="ORF">VC82_3047</name>
</gene>
<accession>A0A0D5YWJ6</accession>
<dbReference type="KEGG" id="mlt:VC82_3047"/>
<evidence type="ECO:0000313" key="3">
    <source>
        <dbReference type="Proteomes" id="UP000032726"/>
    </source>
</evidence>
<dbReference type="STRING" id="516051.VC82_3047"/>
<feature type="transmembrane region" description="Helical" evidence="1">
    <location>
        <begin position="58"/>
        <end position="74"/>
    </location>
</feature>